<feature type="non-terminal residue" evidence="2">
    <location>
        <position position="1"/>
    </location>
</feature>
<keyword evidence="3" id="KW-1185">Reference proteome</keyword>
<evidence type="ECO:0000313" key="3">
    <source>
        <dbReference type="Proteomes" id="UP000276133"/>
    </source>
</evidence>
<evidence type="ECO:0000256" key="1">
    <source>
        <dbReference type="SAM" id="MobiDB-lite"/>
    </source>
</evidence>
<proteinExistence type="predicted"/>
<reference evidence="2 3" key="1">
    <citation type="journal article" date="2018" name="Sci. Rep.">
        <title>Genomic signatures of local adaptation to the degree of environmental predictability in rotifers.</title>
        <authorList>
            <person name="Franch-Gras L."/>
            <person name="Hahn C."/>
            <person name="Garcia-Roger E.M."/>
            <person name="Carmona M.J."/>
            <person name="Serra M."/>
            <person name="Gomez A."/>
        </authorList>
    </citation>
    <scope>NUCLEOTIDE SEQUENCE [LARGE SCALE GENOMIC DNA]</scope>
    <source>
        <strain evidence="2">HYR1</strain>
    </source>
</reference>
<organism evidence="2 3">
    <name type="scientific">Brachionus plicatilis</name>
    <name type="common">Marine rotifer</name>
    <name type="synonym">Brachionus muelleri</name>
    <dbReference type="NCBI Taxonomy" id="10195"/>
    <lineage>
        <taxon>Eukaryota</taxon>
        <taxon>Metazoa</taxon>
        <taxon>Spiralia</taxon>
        <taxon>Gnathifera</taxon>
        <taxon>Rotifera</taxon>
        <taxon>Eurotatoria</taxon>
        <taxon>Monogononta</taxon>
        <taxon>Pseudotrocha</taxon>
        <taxon>Ploima</taxon>
        <taxon>Brachionidae</taxon>
        <taxon>Brachionus</taxon>
    </lineage>
</organism>
<dbReference type="AlphaFoldDB" id="A0A3M7RZU9"/>
<dbReference type="Proteomes" id="UP000276133">
    <property type="component" value="Unassembled WGS sequence"/>
</dbReference>
<accession>A0A3M7RZU9</accession>
<dbReference type="EMBL" id="REGN01002290">
    <property type="protein sequence ID" value="RNA29056.1"/>
    <property type="molecule type" value="Genomic_DNA"/>
</dbReference>
<comment type="caution">
    <text evidence="2">The sequence shown here is derived from an EMBL/GenBank/DDBJ whole genome shotgun (WGS) entry which is preliminary data.</text>
</comment>
<name>A0A3M7RZU9_BRAPC</name>
<protein>
    <submittedName>
        <fullName evidence="2">Uncharacterized protein</fullName>
    </submittedName>
</protein>
<sequence length="158" mass="18076">PISPIRLRSRNVPRVASGKKDMDDDDKDEPELAENANLDMNWLASSVIGPYVSMHSVVNRLDSFSEQDKIDHKVSGDNLIKTPEVKQTPEHKLVDYSDSESIVSIVEDFRNSEEEFFNESDLLIDEENLDESKEESVDLVLTKTNRNNTKIIYETNDF</sequence>
<gene>
    <name evidence="2" type="ORF">BpHYR1_022972</name>
</gene>
<feature type="region of interest" description="Disordered" evidence="1">
    <location>
        <begin position="1"/>
        <end position="30"/>
    </location>
</feature>
<evidence type="ECO:0000313" key="2">
    <source>
        <dbReference type="EMBL" id="RNA29056.1"/>
    </source>
</evidence>